<dbReference type="InterPro" id="IPR020846">
    <property type="entry name" value="MFS_dom"/>
</dbReference>
<reference evidence="7 8" key="1">
    <citation type="submission" date="2020-08" db="EMBL/GenBank/DDBJ databases">
        <title>The Agave Microbiome: Exploring the role of microbial communities in plant adaptations to desert environments.</title>
        <authorList>
            <person name="Partida-Martinez L.P."/>
        </authorList>
    </citation>
    <scope>NUCLEOTIDE SEQUENCE [LARGE SCALE GENOMIC DNA]</scope>
    <source>
        <strain evidence="7 8">AT3.9</strain>
    </source>
</reference>
<feature type="transmembrane region" description="Helical" evidence="5">
    <location>
        <begin position="283"/>
        <end position="304"/>
    </location>
</feature>
<dbReference type="Proteomes" id="UP000532010">
    <property type="component" value="Unassembled WGS sequence"/>
</dbReference>
<evidence type="ECO:0000256" key="4">
    <source>
        <dbReference type="ARBA" id="ARBA00023136"/>
    </source>
</evidence>
<sequence>MDRTHAWIMVALLFLFMLINFADRAVLGLAAVPIMQDLGLSHTEFGLIATSFFTLFSVGGVIGGFLVNRVATKWVLAALAVIWSLCQLPMMLSISVAALVANRVALGFGEGPAYPVALHAAYKWFPSERRAVPTSLIAIGALAGNGIAAPVIVAIVAAWSWHAAFGLLGLFGLIWCIVWLLMAREGPLVPNNVNAGDPAARLSYRQLFRYRTAIGVQVVGFCAYWLLTLAVVWLPVFLTQAFGYTPVQTGWIMMLVSLGQIVLLPGVSILSDGLKRRGITSRLACGSVACASTLTAGLIVILLARSEGSVPIIACTMIAFSLCNVMFVLGPVLIAEVTPAEQRGAALGVTNAITTLAGPLAPVVTGVVVDIGAHPAEGIRTALLIAGGLAILGALAGFLIIDPEADRARNQPDSRGEVQPALPLA</sequence>
<feature type="transmembrane region" description="Helical" evidence="5">
    <location>
        <begin position="46"/>
        <end position="67"/>
    </location>
</feature>
<keyword evidence="3 5" id="KW-1133">Transmembrane helix</keyword>
<proteinExistence type="predicted"/>
<dbReference type="EMBL" id="JACHWB010000002">
    <property type="protein sequence ID" value="MBB3018760.1"/>
    <property type="molecule type" value="Genomic_DNA"/>
</dbReference>
<feature type="transmembrane region" description="Helical" evidence="5">
    <location>
        <begin position="310"/>
        <end position="334"/>
    </location>
</feature>
<evidence type="ECO:0000256" key="2">
    <source>
        <dbReference type="ARBA" id="ARBA00022692"/>
    </source>
</evidence>
<dbReference type="PROSITE" id="PS50850">
    <property type="entry name" value="MFS"/>
    <property type="match status" value="1"/>
</dbReference>
<keyword evidence="2 5" id="KW-0812">Transmembrane</keyword>
<feature type="transmembrane region" description="Helical" evidence="5">
    <location>
        <begin position="74"/>
        <end position="98"/>
    </location>
</feature>
<gene>
    <name evidence="7" type="ORF">FHR70_001814</name>
</gene>
<dbReference type="PANTHER" id="PTHR11662">
    <property type="entry name" value="SOLUTE CARRIER FAMILY 17"/>
    <property type="match status" value="1"/>
</dbReference>
<feature type="transmembrane region" description="Helical" evidence="5">
    <location>
        <begin position="163"/>
        <end position="182"/>
    </location>
</feature>
<organism evidence="7 8">
    <name type="scientific">Microvirga lupini</name>
    <dbReference type="NCBI Taxonomy" id="420324"/>
    <lineage>
        <taxon>Bacteria</taxon>
        <taxon>Pseudomonadati</taxon>
        <taxon>Pseudomonadota</taxon>
        <taxon>Alphaproteobacteria</taxon>
        <taxon>Hyphomicrobiales</taxon>
        <taxon>Methylobacteriaceae</taxon>
        <taxon>Microvirga</taxon>
    </lineage>
</organism>
<feature type="transmembrane region" description="Helical" evidence="5">
    <location>
        <begin position="104"/>
        <end position="122"/>
    </location>
</feature>
<dbReference type="InterPro" id="IPR050382">
    <property type="entry name" value="MFS_Na/Anion_cotransporter"/>
</dbReference>
<dbReference type="Gene3D" id="1.20.1250.20">
    <property type="entry name" value="MFS general substrate transporter like domains"/>
    <property type="match status" value="2"/>
</dbReference>
<evidence type="ECO:0000256" key="5">
    <source>
        <dbReference type="SAM" id="Phobius"/>
    </source>
</evidence>
<dbReference type="Pfam" id="PF07690">
    <property type="entry name" value="MFS_1"/>
    <property type="match status" value="1"/>
</dbReference>
<dbReference type="InterPro" id="IPR011701">
    <property type="entry name" value="MFS"/>
</dbReference>
<evidence type="ECO:0000313" key="7">
    <source>
        <dbReference type="EMBL" id="MBB3018760.1"/>
    </source>
</evidence>
<dbReference type="RefSeq" id="WP_210277549.1">
    <property type="nucleotide sequence ID" value="NZ_JACHWB010000002.1"/>
</dbReference>
<keyword evidence="8" id="KW-1185">Reference proteome</keyword>
<dbReference type="CDD" id="cd17319">
    <property type="entry name" value="MFS_ExuT_GudP_like"/>
    <property type="match status" value="1"/>
</dbReference>
<evidence type="ECO:0000313" key="8">
    <source>
        <dbReference type="Proteomes" id="UP000532010"/>
    </source>
</evidence>
<feature type="transmembrane region" description="Helical" evidence="5">
    <location>
        <begin position="346"/>
        <end position="369"/>
    </location>
</feature>
<accession>A0A7W4VKB1</accession>
<feature type="transmembrane region" description="Helical" evidence="5">
    <location>
        <begin position="214"/>
        <end position="238"/>
    </location>
</feature>
<feature type="transmembrane region" description="Helical" evidence="5">
    <location>
        <begin position="134"/>
        <end position="157"/>
    </location>
</feature>
<evidence type="ECO:0000256" key="3">
    <source>
        <dbReference type="ARBA" id="ARBA00022989"/>
    </source>
</evidence>
<dbReference type="GO" id="GO:0016020">
    <property type="term" value="C:membrane"/>
    <property type="evidence" value="ECO:0007669"/>
    <property type="project" value="UniProtKB-SubCell"/>
</dbReference>
<dbReference type="SUPFAM" id="SSF103473">
    <property type="entry name" value="MFS general substrate transporter"/>
    <property type="match status" value="1"/>
</dbReference>
<feature type="transmembrane region" description="Helical" evidence="5">
    <location>
        <begin position="381"/>
        <end position="401"/>
    </location>
</feature>
<keyword evidence="4 5" id="KW-0472">Membrane</keyword>
<comment type="subcellular location">
    <subcellularLocation>
        <location evidence="1">Membrane</location>
        <topology evidence="1">Multi-pass membrane protein</topology>
    </subcellularLocation>
</comment>
<dbReference type="GO" id="GO:0022857">
    <property type="term" value="F:transmembrane transporter activity"/>
    <property type="evidence" value="ECO:0007669"/>
    <property type="project" value="InterPro"/>
</dbReference>
<comment type="caution">
    <text evidence="7">The sequence shown here is derived from an EMBL/GenBank/DDBJ whole genome shotgun (WGS) entry which is preliminary data.</text>
</comment>
<dbReference type="PANTHER" id="PTHR11662:SF450">
    <property type="entry name" value="BLR1003 PROTEIN"/>
    <property type="match status" value="1"/>
</dbReference>
<dbReference type="InterPro" id="IPR036259">
    <property type="entry name" value="MFS_trans_sf"/>
</dbReference>
<feature type="transmembrane region" description="Helical" evidence="5">
    <location>
        <begin position="250"/>
        <end position="271"/>
    </location>
</feature>
<evidence type="ECO:0000259" key="6">
    <source>
        <dbReference type="PROSITE" id="PS50850"/>
    </source>
</evidence>
<protein>
    <submittedName>
        <fullName evidence="7">MFS family permease</fullName>
    </submittedName>
</protein>
<dbReference type="AlphaFoldDB" id="A0A7W4VKB1"/>
<evidence type="ECO:0000256" key="1">
    <source>
        <dbReference type="ARBA" id="ARBA00004141"/>
    </source>
</evidence>
<name>A0A7W4VKB1_9HYPH</name>
<feature type="domain" description="Major facilitator superfamily (MFS) profile" evidence="6">
    <location>
        <begin position="9"/>
        <end position="405"/>
    </location>
</feature>